<name>A0A2S1GST5_9CAUD</name>
<feature type="region of interest" description="Disordered" evidence="1">
    <location>
        <begin position="1"/>
        <end position="32"/>
    </location>
</feature>
<dbReference type="Proteomes" id="UP000246901">
    <property type="component" value="Segment"/>
</dbReference>
<dbReference type="KEGG" id="vg:54991545"/>
<evidence type="ECO:0000256" key="1">
    <source>
        <dbReference type="SAM" id="MobiDB-lite"/>
    </source>
</evidence>
<protein>
    <submittedName>
        <fullName evidence="2">Uncharacterized protein</fullName>
    </submittedName>
</protein>
<dbReference type="GeneID" id="54991545"/>
<organism evidence="2 3">
    <name type="scientific">Xanthomonas phage Carpasina</name>
    <dbReference type="NCBI Taxonomy" id="2163636"/>
    <lineage>
        <taxon>Viruses</taxon>
        <taxon>Duplodnaviria</taxon>
        <taxon>Heunggongvirae</taxon>
        <taxon>Uroviricota</taxon>
        <taxon>Caudoviricetes</taxon>
        <taxon>Lindbergviridae</taxon>
        <taxon>Carpasinavirus</taxon>
        <taxon>Carpasinavirus carpasina</taxon>
    </lineage>
</organism>
<evidence type="ECO:0000313" key="3">
    <source>
        <dbReference type="Proteomes" id="UP000246901"/>
    </source>
</evidence>
<sequence length="55" mass="6396">MGVNAPPKPAPVEFTPEQRAAMDRARKPQKHPLRCNIEGWLKKEAPYREKITKRK</sequence>
<accession>A0A2S1GST5</accession>
<evidence type="ECO:0000313" key="2">
    <source>
        <dbReference type="EMBL" id="AWD92457.1"/>
    </source>
</evidence>
<feature type="compositionally biased region" description="Pro residues" evidence="1">
    <location>
        <begin position="1"/>
        <end position="10"/>
    </location>
</feature>
<keyword evidence="3" id="KW-1185">Reference proteome</keyword>
<reference evidence="2 3" key="1">
    <citation type="submission" date="2018-03" db="EMBL/GenBank/DDBJ databases">
        <title>Phage therapy in agriculture - a green tech approach to combat plant pathogenic bacteria.</title>
        <authorList>
            <person name="Carstens A.B."/>
            <person name="Djurhuus A.M."/>
            <person name="Hansen L.H."/>
        </authorList>
    </citation>
    <scope>NUCLEOTIDE SEQUENCE [LARGE SCALE GENOMIC DNA]</scope>
</reference>
<dbReference type="EMBL" id="MH059633">
    <property type="protein sequence ID" value="AWD92457.1"/>
    <property type="molecule type" value="Genomic_DNA"/>
</dbReference>
<dbReference type="RefSeq" id="YP_009801038.1">
    <property type="nucleotide sequence ID" value="NC_047962.1"/>
</dbReference>
<proteinExistence type="predicted"/>